<accession>A0ACB6QKE4</accession>
<keyword evidence="2" id="KW-1185">Reference proteome</keyword>
<organism evidence="1 2">
    <name type="scientific">Lindgomyces ingoldianus</name>
    <dbReference type="NCBI Taxonomy" id="673940"/>
    <lineage>
        <taxon>Eukaryota</taxon>
        <taxon>Fungi</taxon>
        <taxon>Dikarya</taxon>
        <taxon>Ascomycota</taxon>
        <taxon>Pezizomycotina</taxon>
        <taxon>Dothideomycetes</taxon>
        <taxon>Pleosporomycetidae</taxon>
        <taxon>Pleosporales</taxon>
        <taxon>Lindgomycetaceae</taxon>
        <taxon>Lindgomyces</taxon>
    </lineage>
</organism>
<dbReference type="Proteomes" id="UP000799755">
    <property type="component" value="Unassembled WGS sequence"/>
</dbReference>
<gene>
    <name evidence="1" type="ORF">BDR25DRAFT_359501</name>
</gene>
<name>A0ACB6QKE4_9PLEO</name>
<evidence type="ECO:0000313" key="2">
    <source>
        <dbReference type="Proteomes" id="UP000799755"/>
    </source>
</evidence>
<proteinExistence type="predicted"/>
<reference evidence="1" key="1">
    <citation type="journal article" date="2020" name="Stud. Mycol.">
        <title>101 Dothideomycetes genomes: a test case for predicting lifestyles and emergence of pathogens.</title>
        <authorList>
            <person name="Haridas S."/>
            <person name="Albert R."/>
            <person name="Binder M."/>
            <person name="Bloem J."/>
            <person name="Labutti K."/>
            <person name="Salamov A."/>
            <person name="Andreopoulos B."/>
            <person name="Baker S."/>
            <person name="Barry K."/>
            <person name="Bills G."/>
            <person name="Bluhm B."/>
            <person name="Cannon C."/>
            <person name="Castanera R."/>
            <person name="Culley D."/>
            <person name="Daum C."/>
            <person name="Ezra D."/>
            <person name="Gonzalez J."/>
            <person name="Henrissat B."/>
            <person name="Kuo A."/>
            <person name="Liang C."/>
            <person name="Lipzen A."/>
            <person name="Lutzoni F."/>
            <person name="Magnuson J."/>
            <person name="Mondo S."/>
            <person name="Nolan M."/>
            <person name="Ohm R."/>
            <person name="Pangilinan J."/>
            <person name="Park H.-J."/>
            <person name="Ramirez L."/>
            <person name="Alfaro M."/>
            <person name="Sun H."/>
            <person name="Tritt A."/>
            <person name="Yoshinaga Y."/>
            <person name="Zwiers L.-H."/>
            <person name="Turgeon B."/>
            <person name="Goodwin S."/>
            <person name="Spatafora J."/>
            <person name="Crous P."/>
            <person name="Grigoriev I."/>
        </authorList>
    </citation>
    <scope>NUCLEOTIDE SEQUENCE</scope>
    <source>
        <strain evidence="1">ATCC 200398</strain>
    </source>
</reference>
<evidence type="ECO:0000313" key="1">
    <source>
        <dbReference type="EMBL" id="KAF2466610.1"/>
    </source>
</evidence>
<protein>
    <submittedName>
        <fullName evidence="1">Uncharacterized protein</fullName>
    </submittedName>
</protein>
<sequence length="344" mass="37969">MGSISRALSIPVNVASHVTQTLAGSDFTRGIFHLHLSFIHNVNFSKGEVDNHRCVLQRVLSYSLSRALTQDAAPQNNHRPCHNLVFLIFIPHKNYHLQPQTSNSFDDSLQPRLTNSIPTPRFKRLSFSLHSSTQQSPMAPSAFPPPTPPSPNPEIPLTHQPLLAFTHDETIATHSFCILSKFGFAEGLIGHITIQGADEEVKLLQMGVALSGYLAPPFNQGPILYICKKAIYATRTTRSDVFCASGKLFPLTQDTCPSKADSRCMSRHQKAALLGKYGLLTVALSNKALVVWFGLVCGIAVFALGKWRREERGERWGGDSVGTALKENVEKGICCMKDLEYVIF</sequence>
<dbReference type="EMBL" id="MU003524">
    <property type="protein sequence ID" value="KAF2466610.1"/>
    <property type="molecule type" value="Genomic_DNA"/>
</dbReference>
<comment type="caution">
    <text evidence="1">The sequence shown here is derived from an EMBL/GenBank/DDBJ whole genome shotgun (WGS) entry which is preliminary data.</text>
</comment>